<dbReference type="Proteomes" id="UP000315364">
    <property type="component" value="Chromosome"/>
</dbReference>
<dbReference type="InterPro" id="IPR036188">
    <property type="entry name" value="FAD/NAD-bd_sf"/>
</dbReference>
<dbReference type="SUPFAM" id="SSF54373">
    <property type="entry name" value="FAD-linked reductases, C-terminal domain"/>
    <property type="match status" value="1"/>
</dbReference>
<dbReference type="SUPFAM" id="SSF51905">
    <property type="entry name" value="FAD/NAD(P)-binding domain"/>
    <property type="match status" value="1"/>
</dbReference>
<dbReference type="AlphaFoldDB" id="A0A5B8LNN1"/>
<proteinExistence type="predicted"/>
<dbReference type="OrthoDB" id="9801699at2"/>
<evidence type="ECO:0000313" key="4">
    <source>
        <dbReference type="Proteomes" id="UP000315364"/>
    </source>
</evidence>
<evidence type="ECO:0000313" key="3">
    <source>
        <dbReference type="EMBL" id="QDZ09743.1"/>
    </source>
</evidence>
<dbReference type="Gene3D" id="3.50.50.60">
    <property type="entry name" value="FAD/NAD(P)-binding domain"/>
    <property type="match status" value="1"/>
</dbReference>
<gene>
    <name evidence="3" type="ORF">FPZ08_02670</name>
</gene>
<dbReference type="GO" id="GO:0005737">
    <property type="term" value="C:cytoplasm"/>
    <property type="evidence" value="ECO:0007669"/>
    <property type="project" value="TreeGrafter"/>
</dbReference>
<organism evidence="3 4">
    <name type="scientific">Devosia ginsengisoli</name>
    <dbReference type="NCBI Taxonomy" id="400770"/>
    <lineage>
        <taxon>Bacteria</taxon>
        <taxon>Pseudomonadati</taxon>
        <taxon>Pseudomonadota</taxon>
        <taxon>Alphaproteobacteria</taxon>
        <taxon>Hyphomicrobiales</taxon>
        <taxon>Devosiaceae</taxon>
        <taxon>Devosia</taxon>
    </lineage>
</organism>
<feature type="domain" description="FAD dependent oxidoreductase" evidence="2">
    <location>
        <begin position="15"/>
        <end position="367"/>
    </location>
</feature>
<sequence>MPQPASVFPRSPGAVAIVGAGIVGMSAAHFLSRAGWQVTVYDSGVLASGATGSADGAVSVASKKPGPLMTLAVAAVKFYEHLTETGILLDEYLPRSTFVVASDSEELAVLERHAAELEAAGVPIRLLKGAALAQTIGAAAPSAIAAVEVQGEGHAVGYRVVERLRQLGGFVIRRNCPISGLHMANGRVTGVITAHGTEPVDAVLLAAGLGSTHFLAGADLIRPRKGQLIVTDRAGSDAPHFPGPLMSCRYLVSKGSQPADATPEARSLGLVIDPLRTGQFLIGGSREDRDDRDTADAAIVASLLRDAVALAPSLAQLRVIRVFAGLRAATSDGMPIVGRVHGADNVWIATGFEGDGICLGPMMGRLCQQMICGQSPEQDIAPLDAARFGLTLAEAA</sequence>
<keyword evidence="4" id="KW-1185">Reference proteome</keyword>
<dbReference type="InterPro" id="IPR006076">
    <property type="entry name" value="FAD-dep_OxRdtase"/>
</dbReference>
<reference evidence="3 4" key="1">
    <citation type="submission" date="2019-07" db="EMBL/GenBank/DDBJ databases">
        <title>Full genome sequence of Devosia sp. Gsoil 520.</title>
        <authorList>
            <person name="Im W.-T."/>
        </authorList>
    </citation>
    <scope>NUCLEOTIDE SEQUENCE [LARGE SCALE GENOMIC DNA]</scope>
    <source>
        <strain evidence="3 4">Gsoil 520</strain>
    </source>
</reference>
<evidence type="ECO:0000256" key="1">
    <source>
        <dbReference type="ARBA" id="ARBA00023002"/>
    </source>
</evidence>
<keyword evidence="1" id="KW-0560">Oxidoreductase</keyword>
<dbReference type="PRINTS" id="PR00411">
    <property type="entry name" value="PNDRDTASEI"/>
</dbReference>
<dbReference type="PANTHER" id="PTHR13847:SF287">
    <property type="entry name" value="FAD-DEPENDENT OXIDOREDUCTASE DOMAIN-CONTAINING PROTEIN 1"/>
    <property type="match status" value="1"/>
</dbReference>
<dbReference type="PANTHER" id="PTHR13847">
    <property type="entry name" value="SARCOSINE DEHYDROGENASE-RELATED"/>
    <property type="match status" value="1"/>
</dbReference>
<dbReference type="RefSeq" id="WP_146288552.1">
    <property type="nucleotide sequence ID" value="NZ_CP042304.1"/>
</dbReference>
<evidence type="ECO:0000259" key="2">
    <source>
        <dbReference type="Pfam" id="PF01266"/>
    </source>
</evidence>
<accession>A0A5B8LNN1</accession>
<dbReference type="KEGG" id="dea:FPZ08_02670"/>
<dbReference type="Gene3D" id="3.30.9.10">
    <property type="entry name" value="D-Amino Acid Oxidase, subunit A, domain 2"/>
    <property type="match status" value="1"/>
</dbReference>
<dbReference type="Pfam" id="PF01266">
    <property type="entry name" value="DAO"/>
    <property type="match status" value="1"/>
</dbReference>
<dbReference type="GO" id="GO:0016491">
    <property type="term" value="F:oxidoreductase activity"/>
    <property type="evidence" value="ECO:0007669"/>
    <property type="project" value="UniProtKB-KW"/>
</dbReference>
<protein>
    <submittedName>
        <fullName evidence="3">FAD-binding oxidoreductase</fullName>
    </submittedName>
</protein>
<name>A0A5B8LNN1_9HYPH</name>
<dbReference type="EMBL" id="CP042304">
    <property type="protein sequence ID" value="QDZ09743.1"/>
    <property type="molecule type" value="Genomic_DNA"/>
</dbReference>